<dbReference type="RefSeq" id="WP_149296508.1">
    <property type="nucleotide sequence ID" value="NZ_VTWH01000001.1"/>
</dbReference>
<dbReference type="SUPFAM" id="SSF53335">
    <property type="entry name" value="S-adenosyl-L-methionine-dependent methyltransferases"/>
    <property type="match status" value="1"/>
</dbReference>
<dbReference type="PANTHER" id="PTHR13090:SF1">
    <property type="entry name" value="ARGININE-HYDROXYLASE NDUFAF5, MITOCHONDRIAL"/>
    <property type="match status" value="1"/>
</dbReference>
<gene>
    <name evidence="5" type="ORF">FPY71_00300</name>
</gene>
<sequence>MTDHTTAPFDRDLQSAFRNRWRQRGMQNARFLFDRVTDELAERLSLVQRQFAIGAEISGLDGTLFRQVMTSGQVQRLVRVERGIDWLQSANEAVVADDELLPFADASLNLVIAPLSLHLTNDTPGSFIQIHRALKPDGLFLAALAGGETLTELRTSLLTAEAELSGGASPRVQPFMEIRDAGALLQRARFALPVIDQERLVVRYDTMFHLMAEIRAMGMANSLNARSRKPTTRGLFVRAAEIYAERFSDPDGRIRATFDIIYLSGWRAHESQQKPLRPGSAKASLAEALKDRSDKS</sequence>
<protein>
    <submittedName>
        <fullName evidence="5">Methyltransferase domain-containing protein</fullName>
    </submittedName>
</protein>
<dbReference type="InterPro" id="IPR013216">
    <property type="entry name" value="Methyltransf_11"/>
</dbReference>
<evidence type="ECO:0000259" key="4">
    <source>
        <dbReference type="Pfam" id="PF08241"/>
    </source>
</evidence>
<name>A0A5B0DZ03_9HYPH</name>
<feature type="domain" description="Methyltransferase type 11" evidence="4">
    <location>
        <begin position="92"/>
        <end position="141"/>
    </location>
</feature>
<dbReference type="InterPro" id="IPR050602">
    <property type="entry name" value="Malonyl-ACP_OMT"/>
</dbReference>
<dbReference type="Pfam" id="PF08241">
    <property type="entry name" value="Methyltransf_11"/>
    <property type="match status" value="1"/>
</dbReference>
<keyword evidence="6" id="KW-1185">Reference proteome</keyword>
<organism evidence="5 6">
    <name type="scientific">Aureimonas fodinaquatilis</name>
    <dbReference type="NCBI Taxonomy" id="2565783"/>
    <lineage>
        <taxon>Bacteria</taxon>
        <taxon>Pseudomonadati</taxon>
        <taxon>Pseudomonadota</taxon>
        <taxon>Alphaproteobacteria</taxon>
        <taxon>Hyphomicrobiales</taxon>
        <taxon>Aurantimonadaceae</taxon>
        <taxon>Aureimonas</taxon>
    </lineage>
</organism>
<dbReference type="OrthoDB" id="9793723at2"/>
<dbReference type="Gene3D" id="3.40.50.150">
    <property type="entry name" value="Vaccinia Virus protein VP39"/>
    <property type="match status" value="1"/>
</dbReference>
<evidence type="ECO:0000313" key="5">
    <source>
        <dbReference type="EMBL" id="KAA0971618.1"/>
    </source>
</evidence>
<evidence type="ECO:0000256" key="3">
    <source>
        <dbReference type="SAM" id="MobiDB-lite"/>
    </source>
</evidence>
<dbReference type="Proteomes" id="UP000324738">
    <property type="component" value="Unassembled WGS sequence"/>
</dbReference>
<evidence type="ECO:0000313" key="6">
    <source>
        <dbReference type="Proteomes" id="UP000324738"/>
    </source>
</evidence>
<keyword evidence="2 5" id="KW-0808">Transferase</keyword>
<comment type="caution">
    <text evidence="5">The sequence shown here is derived from an EMBL/GenBank/DDBJ whole genome shotgun (WGS) entry which is preliminary data.</text>
</comment>
<reference evidence="5 6" key="1">
    <citation type="submission" date="2019-08" db="EMBL/GenBank/DDBJ databases">
        <title>Aureimonas fodiniaquatilis sp. nov., isolated from a coal mine wastewater.</title>
        <authorList>
            <person name="Kim W."/>
        </authorList>
    </citation>
    <scope>NUCLEOTIDE SEQUENCE [LARGE SCALE GENOMIC DNA]</scope>
    <source>
        <strain evidence="5 6">CAU 1482</strain>
    </source>
</reference>
<keyword evidence="1 5" id="KW-0489">Methyltransferase</keyword>
<dbReference type="GO" id="GO:0032259">
    <property type="term" value="P:methylation"/>
    <property type="evidence" value="ECO:0007669"/>
    <property type="project" value="UniProtKB-KW"/>
</dbReference>
<accession>A0A5B0DZ03</accession>
<dbReference type="PANTHER" id="PTHR13090">
    <property type="entry name" value="ARGININE-HYDROXYLASE NDUFAF5, MITOCHONDRIAL"/>
    <property type="match status" value="1"/>
</dbReference>
<dbReference type="EMBL" id="VTWH01000001">
    <property type="protein sequence ID" value="KAA0971618.1"/>
    <property type="molecule type" value="Genomic_DNA"/>
</dbReference>
<evidence type="ECO:0000256" key="2">
    <source>
        <dbReference type="ARBA" id="ARBA00022679"/>
    </source>
</evidence>
<feature type="region of interest" description="Disordered" evidence="3">
    <location>
        <begin position="270"/>
        <end position="296"/>
    </location>
</feature>
<dbReference type="AlphaFoldDB" id="A0A5B0DZ03"/>
<dbReference type="InterPro" id="IPR029063">
    <property type="entry name" value="SAM-dependent_MTases_sf"/>
</dbReference>
<evidence type="ECO:0000256" key="1">
    <source>
        <dbReference type="ARBA" id="ARBA00022603"/>
    </source>
</evidence>
<proteinExistence type="predicted"/>
<dbReference type="GO" id="GO:0008757">
    <property type="term" value="F:S-adenosylmethionine-dependent methyltransferase activity"/>
    <property type="evidence" value="ECO:0007669"/>
    <property type="project" value="InterPro"/>
</dbReference>